<evidence type="ECO:0000313" key="2">
    <source>
        <dbReference type="EMBL" id="MFD2533033.1"/>
    </source>
</evidence>
<sequence>MRYFLITLIVSFFSISAFAQLNNDPDRIETENGDLTVHPILHGSVIFEWNGLNIYVDPWGDAGLYEGKEAPDLILISHPHGDHLSPETLGSLETDNTTFIVPQAVADAMPEEYADKTIILGNGENIEQQGITIQAVAMYNLPNEGARHTKGWGNGYVLTMGGKNIYVSGDTEDIPEMRNLEGIDIAFVCMNLPYTMDIYQAASAVLDFEPGIMYPYHHRGQDIERFKEIVDWEGKDIDVRLKDWYPGQ</sequence>
<organism evidence="2 3">
    <name type="scientific">Gracilimonas halophila</name>
    <dbReference type="NCBI Taxonomy" id="1834464"/>
    <lineage>
        <taxon>Bacteria</taxon>
        <taxon>Pseudomonadati</taxon>
        <taxon>Balneolota</taxon>
        <taxon>Balneolia</taxon>
        <taxon>Balneolales</taxon>
        <taxon>Balneolaceae</taxon>
        <taxon>Gracilimonas</taxon>
    </lineage>
</organism>
<keyword evidence="3" id="KW-1185">Reference proteome</keyword>
<evidence type="ECO:0000256" key="1">
    <source>
        <dbReference type="SAM" id="SignalP"/>
    </source>
</evidence>
<proteinExistence type="predicted"/>
<gene>
    <name evidence="2" type="ORF">ACFSVN_11290</name>
</gene>
<accession>A0ABW5JKV8</accession>
<dbReference type="Proteomes" id="UP001597460">
    <property type="component" value="Unassembled WGS sequence"/>
</dbReference>
<keyword evidence="1" id="KW-0732">Signal</keyword>
<dbReference type="InterPro" id="IPR036866">
    <property type="entry name" value="RibonucZ/Hydroxyglut_hydro"/>
</dbReference>
<name>A0ABW5JKV8_9BACT</name>
<dbReference type="PANTHER" id="PTHR43546">
    <property type="entry name" value="UPF0173 METAL-DEPENDENT HYDROLASE MJ1163-RELATED"/>
    <property type="match status" value="1"/>
</dbReference>
<dbReference type="RefSeq" id="WP_390302593.1">
    <property type="nucleotide sequence ID" value="NZ_JBHULI010000025.1"/>
</dbReference>
<dbReference type="SUPFAM" id="SSF56281">
    <property type="entry name" value="Metallo-hydrolase/oxidoreductase"/>
    <property type="match status" value="1"/>
</dbReference>
<evidence type="ECO:0000313" key="3">
    <source>
        <dbReference type="Proteomes" id="UP001597460"/>
    </source>
</evidence>
<dbReference type="Gene3D" id="3.60.15.10">
    <property type="entry name" value="Ribonuclease Z/Hydroxyacylglutathione hydrolase-like"/>
    <property type="match status" value="1"/>
</dbReference>
<dbReference type="Pfam" id="PF13483">
    <property type="entry name" value="Lactamase_B_3"/>
    <property type="match status" value="1"/>
</dbReference>
<dbReference type="PANTHER" id="PTHR43546:SF3">
    <property type="entry name" value="UPF0173 METAL-DEPENDENT HYDROLASE MJ1163"/>
    <property type="match status" value="1"/>
</dbReference>
<dbReference type="InterPro" id="IPR050114">
    <property type="entry name" value="UPF0173_UPF0282_UlaG_hydrolase"/>
</dbReference>
<protein>
    <submittedName>
        <fullName evidence="2">MBL fold metallo-hydrolase</fullName>
    </submittedName>
</protein>
<feature type="chain" id="PRO_5046833867" evidence="1">
    <location>
        <begin position="20"/>
        <end position="248"/>
    </location>
</feature>
<feature type="signal peptide" evidence="1">
    <location>
        <begin position="1"/>
        <end position="19"/>
    </location>
</feature>
<comment type="caution">
    <text evidence="2">The sequence shown here is derived from an EMBL/GenBank/DDBJ whole genome shotgun (WGS) entry which is preliminary data.</text>
</comment>
<dbReference type="EMBL" id="JBHULI010000025">
    <property type="protein sequence ID" value="MFD2533033.1"/>
    <property type="molecule type" value="Genomic_DNA"/>
</dbReference>
<reference evidence="3" key="1">
    <citation type="journal article" date="2019" name="Int. J. Syst. Evol. Microbiol.">
        <title>The Global Catalogue of Microorganisms (GCM) 10K type strain sequencing project: providing services to taxonomists for standard genome sequencing and annotation.</title>
        <authorList>
            <consortium name="The Broad Institute Genomics Platform"/>
            <consortium name="The Broad Institute Genome Sequencing Center for Infectious Disease"/>
            <person name="Wu L."/>
            <person name="Ma J."/>
        </authorList>
    </citation>
    <scope>NUCLEOTIDE SEQUENCE [LARGE SCALE GENOMIC DNA]</scope>
    <source>
        <strain evidence="3">KCTC 52042</strain>
    </source>
</reference>